<sequence length="404" mass="44605">MKRDFEKDKKDMVVVEGSYAVASAVKSCRPNVISAYPITPQTHIVEDLSQFMADGEIPNCEYIMVESEFSALSALVGSSAAGARSYSATTSQGLELMHEVLFNVSGMRLPVVMTVANRAVSAPINIWNDQQDSISQRDTGWIQLYAEDTQEVSDMTAQAFKIAEDPDVLLPVMTCMDGFILSHVYEPVVLLDDDLVAEYLPPFEPEFKLDPKNPKTFGAFADPNSYTEFRFLQQQAMNKALKTIEDAADEFYDLFGRYYGGLIDTYETDDADIILMAMGSIVGTIKDVVDKLRANGVKVGLLKVRSFRPFPVEAIKNVIKDAKVVVALDKNISIGLNEGALFTETKASLYNTKIDVPVIGFMIGHGGRDIPVETIENIIDEAKKVIDSGISVESQFTDLKEELL</sequence>
<dbReference type="InterPro" id="IPR009014">
    <property type="entry name" value="Transketo_C/PFOR_II"/>
</dbReference>
<dbReference type="SUPFAM" id="SSF52518">
    <property type="entry name" value="Thiamin diphosphate-binding fold (THDP-binding)"/>
    <property type="match status" value="1"/>
</dbReference>
<dbReference type="GO" id="GO:0019164">
    <property type="term" value="F:pyruvate synthase activity"/>
    <property type="evidence" value="ECO:0007669"/>
    <property type="project" value="UniProtKB-EC"/>
</dbReference>
<dbReference type="SUPFAM" id="SSF52922">
    <property type="entry name" value="TK C-terminal domain-like"/>
    <property type="match status" value="1"/>
</dbReference>
<dbReference type="PANTHER" id="PTHR32154">
    <property type="entry name" value="PYRUVATE-FLAVODOXIN OXIDOREDUCTASE-RELATED"/>
    <property type="match status" value="1"/>
</dbReference>
<keyword evidence="10" id="KW-0670">Pyruvate</keyword>
<dbReference type="Gene3D" id="3.40.50.970">
    <property type="match status" value="1"/>
</dbReference>
<dbReference type="Gene3D" id="3.40.50.920">
    <property type="match status" value="1"/>
</dbReference>
<evidence type="ECO:0000256" key="3">
    <source>
        <dbReference type="ARBA" id="ARBA00023002"/>
    </source>
</evidence>
<comment type="catalytic activity">
    <reaction evidence="7">
        <text>2 oxidized [2Fe-2S]-[ferredoxin] + pyruvate + CoA = 2 reduced [2Fe-2S]-[ferredoxin] + acetyl-CoA + CO2 + H(+)</text>
        <dbReference type="Rhea" id="RHEA:12765"/>
        <dbReference type="Rhea" id="RHEA-COMP:10000"/>
        <dbReference type="Rhea" id="RHEA-COMP:10001"/>
        <dbReference type="ChEBI" id="CHEBI:15361"/>
        <dbReference type="ChEBI" id="CHEBI:15378"/>
        <dbReference type="ChEBI" id="CHEBI:16526"/>
        <dbReference type="ChEBI" id="CHEBI:33737"/>
        <dbReference type="ChEBI" id="CHEBI:33738"/>
        <dbReference type="ChEBI" id="CHEBI:57287"/>
        <dbReference type="ChEBI" id="CHEBI:57288"/>
        <dbReference type="EC" id="1.2.7.1"/>
    </reaction>
</comment>
<dbReference type="InterPro" id="IPR033412">
    <property type="entry name" value="PFOR_II"/>
</dbReference>
<comment type="caution">
    <text evidence="10">The sequence shown here is derived from an EMBL/GenBank/DDBJ whole genome shotgun (WGS) entry which is preliminary data.</text>
</comment>
<evidence type="ECO:0000256" key="5">
    <source>
        <dbReference type="ARBA" id="ARBA00044811"/>
    </source>
</evidence>
<feature type="domain" description="Pyruvate:ferredoxin oxidoreductase core" evidence="9">
    <location>
        <begin position="271"/>
        <end position="375"/>
    </location>
</feature>
<dbReference type="PANTHER" id="PTHR32154:SF0">
    <property type="entry name" value="PYRUVATE-FLAVODOXIN OXIDOREDUCTASE-RELATED"/>
    <property type="match status" value="1"/>
</dbReference>
<keyword evidence="3" id="KW-0560">Oxidoreductase</keyword>
<dbReference type="CDD" id="cd07034">
    <property type="entry name" value="TPP_PYR_PFOR_IOR-alpha_like"/>
    <property type="match status" value="1"/>
</dbReference>
<dbReference type="EMBL" id="JRHO01000009">
    <property type="protein sequence ID" value="KGK99273.1"/>
    <property type="molecule type" value="Genomic_DNA"/>
</dbReference>
<evidence type="ECO:0000313" key="11">
    <source>
        <dbReference type="Proteomes" id="UP000029859"/>
    </source>
</evidence>
<dbReference type="AlphaFoldDB" id="A0A099T535"/>
<dbReference type="GO" id="GO:0006979">
    <property type="term" value="P:response to oxidative stress"/>
    <property type="evidence" value="ECO:0007669"/>
    <property type="project" value="TreeGrafter"/>
</dbReference>
<dbReference type="EC" id="1.2.7.1" evidence="2"/>
<evidence type="ECO:0000256" key="2">
    <source>
        <dbReference type="ARBA" id="ARBA00012822"/>
    </source>
</evidence>
<dbReference type="RefSeq" id="WP_048193680.1">
    <property type="nucleotide sequence ID" value="NZ_CAAGSM010000006.1"/>
</dbReference>
<dbReference type="InterPro" id="IPR029061">
    <property type="entry name" value="THDP-binding"/>
</dbReference>
<evidence type="ECO:0000256" key="7">
    <source>
        <dbReference type="ARBA" id="ARBA00049357"/>
    </source>
</evidence>
<keyword evidence="11" id="KW-1185">Reference proteome</keyword>
<dbReference type="InterPro" id="IPR053390">
    <property type="entry name" value="Pyruvate_synthase_PorA"/>
</dbReference>
<name>A0A099T535_METMT</name>
<dbReference type="FunFam" id="3.40.50.970:FF:000012">
    <property type="entry name" value="Pyruvate:ferredoxin (Flavodoxin) oxidoreductase"/>
    <property type="match status" value="1"/>
</dbReference>
<comment type="subunit">
    <text evidence="1">Heterotetramer of one alpha, one beta, one delta and one gamma chain.</text>
</comment>
<evidence type="ECO:0000256" key="4">
    <source>
        <dbReference type="ARBA" id="ARBA00044787"/>
    </source>
</evidence>
<dbReference type="FunFam" id="3.40.50.920:FF:000010">
    <property type="entry name" value="Pyruvate ferredoxin oxidoreductase, alpha subunit"/>
    <property type="match status" value="1"/>
</dbReference>
<dbReference type="Pfam" id="PF01855">
    <property type="entry name" value="POR_N"/>
    <property type="match status" value="1"/>
</dbReference>
<evidence type="ECO:0000259" key="8">
    <source>
        <dbReference type="Pfam" id="PF01855"/>
    </source>
</evidence>
<feature type="domain" description="Pyruvate flavodoxin/ferredoxin oxidoreductase pyrimidine binding" evidence="8">
    <location>
        <begin position="24"/>
        <end position="247"/>
    </location>
</feature>
<evidence type="ECO:0000259" key="9">
    <source>
        <dbReference type="Pfam" id="PF17147"/>
    </source>
</evidence>
<gene>
    <name evidence="10" type="primary">porA</name>
    <name evidence="10" type="ORF">LI82_04460</name>
</gene>
<protein>
    <recommendedName>
        <fullName evidence="4">Pyruvate synthase subunit PorA</fullName>
        <ecNumber evidence="2">1.2.7.1</ecNumber>
    </recommendedName>
    <alternativeName>
        <fullName evidence="6">Pyruvate oxidoreductase alpha chain</fullName>
    </alternativeName>
    <alternativeName>
        <fullName evidence="5">Pyruvic-ferredoxin oxidoreductase subunit alpha</fullName>
    </alternativeName>
</protein>
<evidence type="ECO:0000256" key="6">
    <source>
        <dbReference type="ARBA" id="ARBA00044814"/>
    </source>
</evidence>
<dbReference type="InterPro" id="IPR002880">
    <property type="entry name" value="Pyrv_Fd/Flavodoxin_OxRdtase_N"/>
</dbReference>
<dbReference type="NCBIfam" id="NF040682">
    <property type="entry name" value="PorA_Arch"/>
    <property type="match status" value="1"/>
</dbReference>
<dbReference type="InterPro" id="IPR050722">
    <property type="entry name" value="Pyruvate:ferred/Flavod_OxRd"/>
</dbReference>
<accession>A0A099T535</accession>
<dbReference type="OrthoDB" id="372068at2157"/>
<reference evidence="10 11" key="1">
    <citation type="submission" date="2014-09" db="EMBL/GenBank/DDBJ databases">
        <title>Draft genome sequence of an obligately methylotrophic methanogen, Methanococcoides methylutens, isolated from marine sediment.</title>
        <authorList>
            <person name="Guan Y."/>
            <person name="Ngugi D.K."/>
            <person name="Blom J."/>
            <person name="Ali S."/>
            <person name="Ferry J.G."/>
            <person name="Stingl U."/>
        </authorList>
    </citation>
    <scope>NUCLEOTIDE SEQUENCE [LARGE SCALE GENOMIC DNA]</scope>
    <source>
        <strain evidence="10 11">DSM 2657</strain>
    </source>
</reference>
<organism evidence="10 11">
    <name type="scientific">Methanococcoides methylutens</name>
    <dbReference type="NCBI Taxonomy" id="2226"/>
    <lineage>
        <taxon>Archaea</taxon>
        <taxon>Methanobacteriati</taxon>
        <taxon>Methanobacteriota</taxon>
        <taxon>Stenosarchaea group</taxon>
        <taxon>Methanomicrobia</taxon>
        <taxon>Methanosarcinales</taxon>
        <taxon>Methanosarcinaceae</taxon>
        <taxon>Methanococcoides</taxon>
    </lineage>
</organism>
<evidence type="ECO:0000313" key="10">
    <source>
        <dbReference type="EMBL" id="KGK99273.1"/>
    </source>
</evidence>
<dbReference type="Proteomes" id="UP000029859">
    <property type="component" value="Unassembled WGS sequence"/>
</dbReference>
<proteinExistence type="predicted"/>
<evidence type="ECO:0000256" key="1">
    <source>
        <dbReference type="ARBA" id="ARBA00011595"/>
    </source>
</evidence>
<dbReference type="Pfam" id="PF17147">
    <property type="entry name" value="PFOR_II"/>
    <property type="match status" value="1"/>
</dbReference>